<sequence>MQTNQVEPRRSADCRRVRVHTKGMISCPREGIGMSRGLTSKSRMQGECRRQRRHMAHIGHAVNEETSCNIQARFGAPRTQGPPWCGGAQFTRHTKLCHIQDSRPSKDH</sequence>
<name>A0A0C9XUX3_9AGAM</name>
<keyword evidence="3" id="KW-1185">Reference proteome</keyword>
<protein>
    <submittedName>
        <fullName evidence="2">Uncharacterized protein</fullName>
    </submittedName>
</protein>
<organism evidence="2 3">
    <name type="scientific">Pisolithus microcarpus 441</name>
    <dbReference type="NCBI Taxonomy" id="765257"/>
    <lineage>
        <taxon>Eukaryota</taxon>
        <taxon>Fungi</taxon>
        <taxon>Dikarya</taxon>
        <taxon>Basidiomycota</taxon>
        <taxon>Agaricomycotina</taxon>
        <taxon>Agaricomycetes</taxon>
        <taxon>Agaricomycetidae</taxon>
        <taxon>Boletales</taxon>
        <taxon>Sclerodermatineae</taxon>
        <taxon>Pisolithaceae</taxon>
        <taxon>Pisolithus</taxon>
    </lineage>
</organism>
<dbReference type="Proteomes" id="UP000054018">
    <property type="component" value="Unassembled WGS sequence"/>
</dbReference>
<proteinExistence type="predicted"/>
<reference evidence="2 3" key="1">
    <citation type="submission" date="2014-04" db="EMBL/GenBank/DDBJ databases">
        <authorList>
            <consortium name="DOE Joint Genome Institute"/>
            <person name="Kuo A."/>
            <person name="Kohler A."/>
            <person name="Costa M.D."/>
            <person name="Nagy L.G."/>
            <person name="Floudas D."/>
            <person name="Copeland A."/>
            <person name="Barry K.W."/>
            <person name="Cichocki N."/>
            <person name="Veneault-Fourrey C."/>
            <person name="LaButti K."/>
            <person name="Lindquist E.A."/>
            <person name="Lipzen A."/>
            <person name="Lundell T."/>
            <person name="Morin E."/>
            <person name="Murat C."/>
            <person name="Sun H."/>
            <person name="Tunlid A."/>
            <person name="Henrissat B."/>
            <person name="Grigoriev I.V."/>
            <person name="Hibbett D.S."/>
            <person name="Martin F."/>
            <person name="Nordberg H.P."/>
            <person name="Cantor M.N."/>
            <person name="Hua S.X."/>
        </authorList>
    </citation>
    <scope>NUCLEOTIDE SEQUENCE [LARGE SCALE GENOMIC DNA]</scope>
    <source>
        <strain evidence="2 3">441</strain>
    </source>
</reference>
<reference evidence="3" key="2">
    <citation type="submission" date="2015-01" db="EMBL/GenBank/DDBJ databases">
        <title>Evolutionary Origins and Diversification of the Mycorrhizal Mutualists.</title>
        <authorList>
            <consortium name="DOE Joint Genome Institute"/>
            <consortium name="Mycorrhizal Genomics Consortium"/>
            <person name="Kohler A."/>
            <person name="Kuo A."/>
            <person name="Nagy L.G."/>
            <person name="Floudas D."/>
            <person name="Copeland A."/>
            <person name="Barry K.W."/>
            <person name="Cichocki N."/>
            <person name="Veneault-Fourrey C."/>
            <person name="LaButti K."/>
            <person name="Lindquist E.A."/>
            <person name="Lipzen A."/>
            <person name="Lundell T."/>
            <person name="Morin E."/>
            <person name="Murat C."/>
            <person name="Riley R."/>
            <person name="Ohm R."/>
            <person name="Sun H."/>
            <person name="Tunlid A."/>
            <person name="Henrissat B."/>
            <person name="Grigoriev I.V."/>
            <person name="Hibbett D.S."/>
            <person name="Martin F."/>
        </authorList>
    </citation>
    <scope>NUCLEOTIDE SEQUENCE [LARGE SCALE GENOMIC DNA]</scope>
    <source>
        <strain evidence="3">441</strain>
    </source>
</reference>
<gene>
    <name evidence="2" type="ORF">PISMIDRAFT_275473</name>
</gene>
<evidence type="ECO:0000313" key="2">
    <source>
        <dbReference type="EMBL" id="KIK16220.1"/>
    </source>
</evidence>
<dbReference type="HOGENOM" id="CLU_2197984_0_0_1"/>
<dbReference type="AlphaFoldDB" id="A0A0C9XUX3"/>
<accession>A0A0C9XUX3</accession>
<evidence type="ECO:0000313" key="3">
    <source>
        <dbReference type="Proteomes" id="UP000054018"/>
    </source>
</evidence>
<evidence type="ECO:0000256" key="1">
    <source>
        <dbReference type="SAM" id="MobiDB-lite"/>
    </source>
</evidence>
<dbReference type="EMBL" id="KN833864">
    <property type="protein sequence ID" value="KIK16220.1"/>
    <property type="molecule type" value="Genomic_DNA"/>
</dbReference>
<feature type="region of interest" description="Disordered" evidence="1">
    <location>
        <begin position="27"/>
        <end position="46"/>
    </location>
</feature>